<evidence type="ECO:0000313" key="2">
    <source>
        <dbReference type="EMBL" id="KIW01742.1"/>
    </source>
</evidence>
<dbReference type="Proteomes" id="UP000053259">
    <property type="component" value="Unassembled WGS sequence"/>
</dbReference>
<dbReference type="GeneID" id="27314891"/>
<feature type="chain" id="PRO_5002247080" evidence="1">
    <location>
        <begin position="22"/>
        <end position="129"/>
    </location>
</feature>
<dbReference type="HOGENOM" id="CLU_1950484_0_0_1"/>
<gene>
    <name evidence="2" type="ORF">PV09_06918</name>
</gene>
<dbReference type="AlphaFoldDB" id="A0A0D1YLM3"/>
<protein>
    <submittedName>
        <fullName evidence="2">Uncharacterized protein</fullName>
    </submittedName>
</protein>
<dbReference type="VEuPathDB" id="FungiDB:PV09_06918"/>
<sequence length="129" mass="13989">MVSTSYLVLSILLVLIQSIWAQNLTQLSTLPECASKIFAFCKVPIRNLGPTINGIAAGLGSAAFVFILTRLATRLHYSEGGLGWDDIAIILPLQFVPSAYSLVYLLSSFNVHLFVSPGNFGVETDQENV</sequence>
<dbReference type="RefSeq" id="XP_016211611.1">
    <property type="nucleotide sequence ID" value="XM_016360625.1"/>
</dbReference>
<feature type="signal peptide" evidence="1">
    <location>
        <begin position="1"/>
        <end position="21"/>
    </location>
</feature>
<dbReference type="EMBL" id="KN847553">
    <property type="protein sequence ID" value="KIW01742.1"/>
    <property type="molecule type" value="Genomic_DNA"/>
</dbReference>
<evidence type="ECO:0000256" key="1">
    <source>
        <dbReference type="SAM" id="SignalP"/>
    </source>
</evidence>
<accession>A0A0D1YLM3</accession>
<organism evidence="2 3">
    <name type="scientific">Verruconis gallopava</name>
    <dbReference type="NCBI Taxonomy" id="253628"/>
    <lineage>
        <taxon>Eukaryota</taxon>
        <taxon>Fungi</taxon>
        <taxon>Dikarya</taxon>
        <taxon>Ascomycota</taxon>
        <taxon>Pezizomycotina</taxon>
        <taxon>Dothideomycetes</taxon>
        <taxon>Pleosporomycetidae</taxon>
        <taxon>Venturiales</taxon>
        <taxon>Sympoventuriaceae</taxon>
        <taxon>Verruconis</taxon>
    </lineage>
</organism>
<dbReference type="InParanoid" id="A0A0D1YLM3"/>
<reference evidence="2 3" key="1">
    <citation type="submission" date="2015-01" db="EMBL/GenBank/DDBJ databases">
        <title>The Genome Sequence of Ochroconis gallopava CBS43764.</title>
        <authorList>
            <consortium name="The Broad Institute Genomics Platform"/>
            <person name="Cuomo C."/>
            <person name="de Hoog S."/>
            <person name="Gorbushina A."/>
            <person name="Stielow B."/>
            <person name="Teixiera M."/>
            <person name="Abouelleil A."/>
            <person name="Chapman S.B."/>
            <person name="Priest M."/>
            <person name="Young S.K."/>
            <person name="Wortman J."/>
            <person name="Nusbaum C."/>
            <person name="Birren B."/>
        </authorList>
    </citation>
    <scope>NUCLEOTIDE SEQUENCE [LARGE SCALE GENOMIC DNA]</scope>
    <source>
        <strain evidence="2 3">CBS 43764</strain>
    </source>
</reference>
<keyword evidence="1" id="KW-0732">Signal</keyword>
<evidence type="ECO:0000313" key="3">
    <source>
        <dbReference type="Proteomes" id="UP000053259"/>
    </source>
</evidence>
<proteinExistence type="predicted"/>
<keyword evidence="3" id="KW-1185">Reference proteome</keyword>
<name>A0A0D1YLM3_9PEZI</name>